<protein>
    <recommendedName>
        <fullName evidence="2">ABC1 atypical kinase-like domain-containing protein</fullName>
    </recommendedName>
</protein>
<evidence type="ECO:0000256" key="1">
    <source>
        <dbReference type="ARBA" id="ARBA00009670"/>
    </source>
</evidence>
<dbReference type="CDD" id="cd05121">
    <property type="entry name" value="ABC1_ADCK3-like"/>
    <property type="match status" value="1"/>
</dbReference>
<name>A0AAD2JMK4_9STRA</name>
<comment type="caution">
    <text evidence="3">The sequence shown here is derived from an EMBL/GenBank/DDBJ whole genome shotgun (WGS) entry which is preliminary data.</text>
</comment>
<dbReference type="InterPro" id="IPR004147">
    <property type="entry name" value="ABC1_dom"/>
</dbReference>
<gene>
    <name evidence="3" type="ORF">CYCCA115_LOCUS20607</name>
</gene>
<evidence type="ECO:0000259" key="2">
    <source>
        <dbReference type="Pfam" id="PF03109"/>
    </source>
</evidence>
<evidence type="ECO:0000313" key="3">
    <source>
        <dbReference type="EMBL" id="CAJ1964387.1"/>
    </source>
</evidence>
<dbReference type="AlphaFoldDB" id="A0AAD2JMK4"/>
<dbReference type="SUPFAM" id="SSF56112">
    <property type="entry name" value="Protein kinase-like (PK-like)"/>
    <property type="match status" value="1"/>
</dbReference>
<dbReference type="Proteomes" id="UP001295423">
    <property type="component" value="Unassembled WGS sequence"/>
</dbReference>
<reference evidence="3" key="1">
    <citation type="submission" date="2023-08" db="EMBL/GenBank/DDBJ databases">
        <authorList>
            <person name="Audoor S."/>
            <person name="Bilcke G."/>
        </authorList>
    </citation>
    <scope>NUCLEOTIDE SEQUENCE</scope>
</reference>
<comment type="similarity">
    <text evidence="1">Belongs to the protein kinase superfamily. ADCK protein kinase family.</text>
</comment>
<organism evidence="3 4">
    <name type="scientific">Cylindrotheca closterium</name>
    <dbReference type="NCBI Taxonomy" id="2856"/>
    <lineage>
        <taxon>Eukaryota</taxon>
        <taxon>Sar</taxon>
        <taxon>Stramenopiles</taxon>
        <taxon>Ochrophyta</taxon>
        <taxon>Bacillariophyta</taxon>
        <taxon>Bacillariophyceae</taxon>
        <taxon>Bacillariophycidae</taxon>
        <taxon>Bacillariales</taxon>
        <taxon>Bacillariaceae</taxon>
        <taxon>Cylindrotheca</taxon>
    </lineage>
</organism>
<dbReference type="PANTHER" id="PTHR10566:SF113">
    <property type="entry name" value="PROTEIN ACTIVITY OF BC1 COMPLEX KINASE 7, CHLOROPLASTIC"/>
    <property type="match status" value="1"/>
</dbReference>
<feature type="domain" description="ABC1 atypical kinase-like" evidence="2">
    <location>
        <begin position="197"/>
        <end position="476"/>
    </location>
</feature>
<dbReference type="PANTHER" id="PTHR10566">
    <property type="entry name" value="CHAPERONE-ACTIVITY OF BC1 COMPLEX CABC1 -RELATED"/>
    <property type="match status" value="1"/>
</dbReference>
<sequence>MVKTPLFSLEPSSSSSSSSLSVAQTTSSVAQTKRQRTKFIQALSSFLTFSFITLPSMSQPATAAVSLVPQEAMSVVSKVPWKRVVKAVAATIAVTSSIQAYQVKKRQAKLATSEWERYANYPMARGRATFWLLTQQMIMVILSKLVWFKSSEIRTYAGKHLANNLLKLGPLYIKLGQIISSRANLLGKEWIEAMSILQDNVPATTGDDAWELAYSTVDGGKKEFDKLFSDFDTTPLAAASLGQVHRAKLRSTGDEVALKLQRPFLRKIYDQDLAVLTKIATFFDSLPGTGKNVGGVSSSWTKIVNDTENILYREIDYRDEASNSVRFANDFGLALHGKPAANCTAKTKAGEALPSAAEWLRTPHIFEEICTEQLLVMEFVPSIKITSMDKLAKAGVSENDKIDLANALARAYLRQLCCNCFFSTDPHAGNLGVEVMENGKPRLVMYDFGQAATLTPNQADGILDIIEAIIDMDVDRSIDAFQKMGVLVDDADLNKVRAKVAENYRTGKVKANRKTLRRNGYELKEETSAASLEADEEGKGKDSEIMSFFTLPAEYAFVARALSQMDGVGKLLDSEFDFISNGAQYIVEIKGAQEYLKDEVNKFFENICQKLKSLTSQS</sequence>
<dbReference type="Pfam" id="PF03109">
    <property type="entry name" value="ABC1"/>
    <property type="match status" value="1"/>
</dbReference>
<dbReference type="EMBL" id="CAKOGP040002180">
    <property type="protein sequence ID" value="CAJ1964387.1"/>
    <property type="molecule type" value="Genomic_DNA"/>
</dbReference>
<evidence type="ECO:0000313" key="4">
    <source>
        <dbReference type="Proteomes" id="UP001295423"/>
    </source>
</evidence>
<proteinExistence type="inferred from homology"/>
<dbReference type="InterPro" id="IPR011009">
    <property type="entry name" value="Kinase-like_dom_sf"/>
</dbReference>
<accession>A0AAD2JMK4</accession>
<dbReference type="InterPro" id="IPR050154">
    <property type="entry name" value="UbiB_kinase"/>
</dbReference>
<keyword evidence="4" id="KW-1185">Reference proteome</keyword>